<sequence>MEAKPLELSWMANGDLQQDHRRGRLLRIFVEEHHNPGLEEKSKPSDCANYQSIRLLFYSIKIFECMIDYRIDIVRVSTNHCDFIGNCGTKDTIYMARLLKENQGEKQKPLL</sequence>
<evidence type="ECO:0000313" key="2">
    <source>
        <dbReference type="Proteomes" id="UP000024635"/>
    </source>
</evidence>
<reference evidence="2" key="1">
    <citation type="journal article" date="2015" name="Nat. Genet.">
        <title>The genome and transcriptome of the zoonotic hookworm Ancylostoma ceylanicum identify infection-specific gene families.</title>
        <authorList>
            <person name="Schwarz E.M."/>
            <person name="Hu Y."/>
            <person name="Antoshechkin I."/>
            <person name="Miller M.M."/>
            <person name="Sternberg P.W."/>
            <person name="Aroian R.V."/>
        </authorList>
    </citation>
    <scope>NUCLEOTIDE SEQUENCE</scope>
    <source>
        <strain evidence="2">HY135</strain>
    </source>
</reference>
<accession>A0A016WJA9</accession>
<name>A0A016WJA9_9BILA</name>
<dbReference type="AlphaFoldDB" id="A0A016WJA9"/>
<dbReference type="Proteomes" id="UP000024635">
    <property type="component" value="Unassembled WGS sequence"/>
</dbReference>
<proteinExistence type="predicted"/>
<keyword evidence="2" id="KW-1185">Reference proteome</keyword>
<dbReference type="EMBL" id="JARK01000244">
    <property type="protein sequence ID" value="EYC39686.1"/>
    <property type="molecule type" value="Genomic_DNA"/>
</dbReference>
<organism evidence="1 2">
    <name type="scientific">Ancylostoma ceylanicum</name>
    <dbReference type="NCBI Taxonomy" id="53326"/>
    <lineage>
        <taxon>Eukaryota</taxon>
        <taxon>Metazoa</taxon>
        <taxon>Ecdysozoa</taxon>
        <taxon>Nematoda</taxon>
        <taxon>Chromadorea</taxon>
        <taxon>Rhabditida</taxon>
        <taxon>Rhabditina</taxon>
        <taxon>Rhabditomorpha</taxon>
        <taxon>Strongyloidea</taxon>
        <taxon>Ancylostomatidae</taxon>
        <taxon>Ancylostomatinae</taxon>
        <taxon>Ancylostoma</taxon>
    </lineage>
</organism>
<evidence type="ECO:0000313" key="1">
    <source>
        <dbReference type="EMBL" id="EYC39686.1"/>
    </source>
</evidence>
<comment type="caution">
    <text evidence="1">The sequence shown here is derived from an EMBL/GenBank/DDBJ whole genome shotgun (WGS) entry which is preliminary data.</text>
</comment>
<protein>
    <submittedName>
        <fullName evidence="1">Uncharacterized protein</fullName>
    </submittedName>
</protein>
<gene>
    <name evidence="1" type="primary">Acey_s0644.g1073</name>
    <name evidence="1" type="ORF">Y032_0644g1073</name>
</gene>